<dbReference type="InterPro" id="IPR015797">
    <property type="entry name" value="NUDIX_hydrolase-like_dom_sf"/>
</dbReference>
<protein>
    <recommendedName>
        <fullName evidence="2">DOMON domain-containing protein</fullName>
    </recommendedName>
</protein>
<dbReference type="SUPFAM" id="SSF55811">
    <property type="entry name" value="Nudix"/>
    <property type="match status" value="1"/>
</dbReference>
<proteinExistence type="predicted"/>
<organism evidence="3">
    <name type="scientific">Salix viminalis</name>
    <name type="common">Common osier</name>
    <name type="synonym">Basket willow</name>
    <dbReference type="NCBI Taxonomy" id="40686"/>
    <lineage>
        <taxon>Eukaryota</taxon>
        <taxon>Viridiplantae</taxon>
        <taxon>Streptophyta</taxon>
        <taxon>Embryophyta</taxon>
        <taxon>Tracheophyta</taxon>
        <taxon>Spermatophyta</taxon>
        <taxon>Magnoliopsida</taxon>
        <taxon>eudicotyledons</taxon>
        <taxon>Gunneridae</taxon>
        <taxon>Pentapetalae</taxon>
        <taxon>rosids</taxon>
        <taxon>fabids</taxon>
        <taxon>Malpighiales</taxon>
        <taxon>Salicaceae</taxon>
        <taxon>Saliceae</taxon>
        <taxon>Salix</taxon>
    </lineage>
</organism>
<dbReference type="EMBL" id="CAADRP010001738">
    <property type="protein sequence ID" value="VFU50712.1"/>
    <property type="molecule type" value="Genomic_DNA"/>
</dbReference>
<name>A0A6N2MCV5_SALVM</name>
<evidence type="ECO:0000313" key="3">
    <source>
        <dbReference type="EMBL" id="VFU50712.1"/>
    </source>
</evidence>
<accession>A0A6N2MCV5</accession>
<dbReference type="AlphaFoldDB" id="A0A6N2MCV5"/>
<evidence type="ECO:0000259" key="2">
    <source>
        <dbReference type="PROSITE" id="PS50836"/>
    </source>
</evidence>
<sequence length="106" mass="11878">MPYKYLSPGEDGNGGSEEIYTGAVREVMEETGNAIMHLRCIGCLESRYDDMQTQNQHLLQQITERDDYNIKGGADVALRWKIISHLSVVVACLTMVTGRRGWTDLG</sequence>
<keyword evidence="1" id="KW-0249">Electron transport</keyword>
<gene>
    <name evidence="3" type="ORF">SVIM_LOCUS338937</name>
</gene>
<dbReference type="InterPro" id="IPR005018">
    <property type="entry name" value="DOMON_domain"/>
</dbReference>
<evidence type="ECO:0000256" key="1">
    <source>
        <dbReference type="ARBA" id="ARBA00022982"/>
    </source>
</evidence>
<dbReference type="PROSITE" id="PS50836">
    <property type="entry name" value="DOMON"/>
    <property type="match status" value="1"/>
</dbReference>
<reference evidence="3" key="1">
    <citation type="submission" date="2019-03" db="EMBL/GenBank/DDBJ databases">
        <authorList>
            <person name="Mank J."/>
            <person name="Almeida P."/>
        </authorList>
    </citation>
    <scope>NUCLEOTIDE SEQUENCE</scope>
    <source>
        <strain evidence="3">78183</strain>
    </source>
</reference>
<feature type="domain" description="DOMON" evidence="2">
    <location>
        <begin position="74"/>
        <end position="106"/>
    </location>
</feature>
<keyword evidence="1" id="KW-0813">Transport</keyword>